<sequence>MPQPIGLVTKDGERKTVKALEPASTSRMSDAEFEQGKKEMERKAFVNRKRAEVAVPDKPEYYRNQNVIDSQATQAASSEAVRAKDVSKPKPPGKQAKMHIPVSKGGRQLSINYVWLGSNPLGALEKFNIYSWRTLGHKVNIYTHPFAGASEHTEVTLGLEMGDARVISLSNILAADDTEVGADNPKVHLGDARSILQRWLEAIPKEERPLIEHIFNMVDLTKSYLGGTQRGIVLDMKVGPSIHLQDYAASFDSKLVSYTRGGNTSGELPENQCIGTMQETEDLRKCYAQRFNNKVRGLAEESPEEAWFNQITGYHGRSYKQIKTWLDVATKIPSGKAATTNEFSVSEPGIPGHGPFRVFKRASDQTNKNAGKTKPAEVKSLANDVLEKELSGCGGDQAFFGKAQVAANLLPS</sequence>
<evidence type="ECO:0000313" key="3">
    <source>
        <dbReference type="Proteomes" id="UP000315947"/>
    </source>
</evidence>
<name>A0ABX5WYN4_9GAMM</name>
<dbReference type="EMBL" id="CP041614">
    <property type="protein sequence ID" value="QDO84221.1"/>
    <property type="molecule type" value="Genomic_DNA"/>
</dbReference>
<keyword evidence="3" id="KW-1185">Reference proteome</keyword>
<dbReference type="RefSeq" id="WP_144046584.1">
    <property type="nucleotide sequence ID" value="NZ_CP041614.1"/>
</dbReference>
<protein>
    <submittedName>
        <fullName evidence="2">Uncharacterized protein</fullName>
    </submittedName>
</protein>
<accession>A0ABX5WYN4</accession>
<organism evidence="2 3">
    <name type="scientific">Shewanella psychropiezotolerans</name>
    <dbReference type="NCBI Taxonomy" id="2593655"/>
    <lineage>
        <taxon>Bacteria</taxon>
        <taxon>Pseudomonadati</taxon>
        <taxon>Pseudomonadota</taxon>
        <taxon>Gammaproteobacteria</taxon>
        <taxon>Alteromonadales</taxon>
        <taxon>Shewanellaceae</taxon>
        <taxon>Shewanella</taxon>
    </lineage>
</organism>
<feature type="region of interest" description="Disordered" evidence="1">
    <location>
        <begin position="1"/>
        <end position="37"/>
    </location>
</feature>
<dbReference type="Proteomes" id="UP000315947">
    <property type="component" value="Chromosome"/>
</dbReference>
<evidence type="ECO:0000256" key="1">
    <source>
        <dbReference type="SAM" id="MobiDB-lite"/>
    </source>
</evidence>
<reference evidence="2 3" key="1">
    <citation type="submission" date="2019-07" db="EMBL/GenBank/DDBJ databases">
        <title>Shewanella sp. YLB-06 whole genomic sequence.</title>
        <authorList>
            <person name="Yu L."/>
        </authorList>
    </citation>
    <scope>NUCLEOTIDE SEQUENCE [LARGE SCALE GENOMIC DNA]</scope>
    <source>
        <strain evidence="2 3">YLB-06</strain>
    </source>
</reference>
<feature type="region of interest" description="Disordered" evidence="1">
    <location>
        <begin position="72"/>
        <end position="99"/>
    </location>
</feature>
<proteinExistence type="predicted"/>
<evidence type="ECO:0000313" key="2">
    <source>
        <dbReference type="EMBL" id="QDO84221.1"/>
    </source>
</evidence>
<gene>
    <name evidence="2" type="ORF">FM037_14495</name>
</gene>